<keyword evidence="5 9" id="KW-0547">Nucleotide-binding</keyword>
<proteinExistence type="inferred from homology"/>
<comment type="function">
    <text evidence="9">Part of an ABC transporter complex. Responsible for energy coupling to the transport system.</text>
</comment>
<sequence length="274" mass="30781">MTLAVHEMSFEYEKGQPVLQNLNMDFSAHPVIGVVGANGCGKSTLFKLLLGLHTPTAGEVRWRDKAVRYDKRSLIEHRKNVTLMFQEPEQQIFYTDVFSDIAFSLRNLGIDEAEVFQRVEKAISMVDGQQFADKPIQYLSFGQKKRVALAGSLVLGTKYLLLDEPAAGLDPLGTRQMKALIRSISLSGKHVVMSSHDINLIYDVCDYVYVMNDGGIESQGVPEQVFLDKALIEKVGLEQPWLVRIHQELGMPLFRSEHDLSEASPLKNVEKECL</sequence>
<evidence type="ECO:0000256" key="7">
    <source>
        <dbReference type="ARBA" id="ARBA00022967"/>
    </source>
</evidence>
<dbReference type="PANTHER" id="PTHR43553:SF24">
    <property type="entry name" value="ENERGY-COUPLING FACTOR TRANSPORTER ATP-BINDING PROTEIN ECFA1"/>
    <property type="match status" value="1"/>
</dbReference>
<evidence type="ECO:0000256" key="5">
    <source>
        <dbReference type="ARBA" id="ARBA00022741"/>
    </source>
</evidence>
<dbReference type="CDD" id="cd03225">
    <property type="entry name" value="ABC_cobalt_CbiO_domain1"/>
    <property type="match status" value="1"/>
</dbReference>
<dbReference type="SUPFAM" id="SSF52540">
    <property type="entry name" value="P-loop containing nucleoside triphosphate hydrolases"/>
    <property type="match status" value="1"/>
</dbReference>
<reference evidence="11 12" key="1">
    <citation type="submission" date="2018-05" db="EMBL/GenBank/DDBJ databases">
        <title>Vibrio limimaris sp. nov., isolated from marine sediment.</title>
        <authorList>
            <person name="Li C.-M."/>
        </authorList>
    </citation>
    <scope>NUCLEOTIDE SEQUENCE [LARGE SCALE GENOMIC DNA]</scope>
    <source>
        <strain evidence="11 12">E4404</strain>
    </source>
</reference>
<gene>
    <name evidence="11" type="ORF">DI392_16335</name>
</gene>
<dbReference type="Proteomes" id="UP000245362">
    <property type="component" value="Unassembled WGS sequence"/>
</dbReference>
<evidence type="ECO:0000256" key="3">
    <source>
        <dbReference type="ARBA" id="ARBA00022448"/>
    </source>
</evidence>
<evidence type="ECO:0000259" key="10">
    <source>
        <dbReference type="PROSITE" id="PS50893"/>
    </source>
</evidence>
<comment type="similarity">
    <text evidence="2 9">Belongs to the ABC transporter superfamily.</text>
</comment>
<comment type="subcellular location">
    <subcellularLocation>
        <location evidence="1 9">Cell membrane</location>
        <topology evidence="1 9">Peripheral membrane protein</topology>
    </subcellularLocation>
</comment>
<name>A0A2U3B615_9VIBR</name>
<dbReference type="InterPro" id="IPR005876">
    <property type="entry name" value="Co_trans_ATP-bd"/>
</dbReference>
<dbReference type="GO" id="GO:0016887">
    <property type="term" value="F:ATP hydrolysis activity"/>
    <property type="evidence" value="ECO:0007669"/>
    <property type="project" value="InterPro"/>
</dbReference>
<dbReference type="PANTHER" id="PTHR43553">
    <property type="entry name" value="HEAVY METAL TRANSPORTER"/>
    <property type="match status" value="1"/>
</dbReference>
<comment type="caution">
    <text evidence="11">The sequence shown here is derived from an EMBL/GenBank/DDBJ whole genome shotgun (WGS) entry which is preliminary data.</text>
</comment>
<keyword evidence="7" id="KW-1278">Translocase</keyword>
<evidence type="ECO:0000256" key="1">
    <source>
        <dbReference type="ARBA" id="ARBA00004202"/>
    </source>
</evidence>
<keyword evidence="8 9" id="KW-0472">Membrane</keyword>
<accession>A0A2U3B615</accession>
<dbReference type="PROSITE" id="PS50893">
    <property type="entry name" value="ABC_TRANSPORTER_2"/>
    <property type="match status" value="1"/>
</dbReference>
<dbReference type="GO" id="GO:0006824">
    <property type="term" value="P:cobalt ion transport"/>
    <property type="evidence" value="ECO:0007669"/>
    <property type="project" value="InterPro"/>
</dbReference>
<keyword evidence="3 9" id="KW-0813">Transport</keyword>
<keyword evidence="6 9" id="KW-0067">ATP-binding</keyword>
<dbReference type="AlphaFoldDB" id="A0A2U3B615"/>
<dbReference type="GO" id="GO:0043190">
    <property type="term" value="C:ATP-binding cassette (ABC) transporter complex"/>
    <property type="evidence" value="ECO:0007669"/>
    <property type="project" value="TreeGrafter"/>
</dbReference>
<evidence type="ECO:0000256" key="8">
    <source>
        <dbReference type="ARBA" id="ARBA00023136"/>
    </source>
</evidence>
<keyword evidence="12" id="KW-1185">Reference proteome</keyword>
<dbReference type="InterPro" id="IPR003593">
    <property type="entry name" value="AAA+_ATPase"/>
</dbReference>
<dbReference type="SMART" id="SM00382">
    <property type="entry name" value="AAA"/>
    <property type="match status" value="1"/>
</dbReference>
<organism evidence="11 12">
    <name type="scientific">Vibrio albus</name>
    <dbReference type="NCBI Taxonomy" id="2200953"/>
    <lineage>
        <taxon>Bacteria</taxon>
        <taxon>Pseudomonadati</taxon>
        <taxon>Pseudomonadota</taxon>
        <taxon>Gammaproteobacteria</taxon>
        <taxon>Vibrionales</taxon>
        <taxon>Vibrionaceae</taxon>
        <taxon>Vibrio</taxon>
    </lineage>
</organism>
<dbReference type="Gene3D" id="3.40.50.300">
    <property type="entry name" value="P-loop containing nucleotide triphosphate hydrolases"/>
    <property type="match status" value="1"/>
</dbReference>
<dbReference type="PROSITE" id="PS00211">
    <property type="entry name" value="ABC_TRANSPORTER_1"/>
    <property type="match status" value="1"/>
</dbReference>
<evidence type="ECO:0000256" key="6">
    <source>
        <dbReference type="ARBA" id="ARBA00022840"/>
    </source>
</evidence>
<dbReference type="InterPro" id="IPR003439">
    <property type="entry name" value="ABC_transporter-like_ATP-bd"/>
</dbReference>
<dbReference type="EMBL" id="QFWT01000010">
    <property type="protein sequence ID" value="PWI32241.1"/>
    <property type="molecule type" value="Genomic_DNA"/>
</dbReference>
<dbReference type="FunFam" id="3.40.50.300:FF:000224">
    <property type="entry name" value="Energy-coupling factor transporter ATP-binding protein EcfA"/>
    <property type="match status" value="1"/>
</dbReference>
<dbReference type="NCBIfam" id="TIGR01166">
    <property type="entry name" value="cbiO"/>
    <property type="match status" value="1"/>
</dbReference>
<evidence type="ECO:0000256" key="4">
    <source>
        <dbReference type="ARBA" id="ARBA00022475"/>
    </source>
</evidence>
<dbReference type="RefSeq" id="WP_109320766.1">
    <property type="nucleotide sequence ID" value="NZ_QFWT01000010.1"/>
</dbReference>
<protein>
    <recommendedName>
        <fullName evidence="9">ABC transporter ATP-binding protein</fullName>
    </recommendedName>
</protein>
<keyword evidence="4 9" id="KW-1003">Cell membrane</keyword>
<dbReference type="GO" id="GO:0042626">
    <property type="term" value="F:ATPase-coupled transmembrane transporter activity"/>
    <property type="evidence" value="ECO:0007669"/>
    <property type="project" value="TreeGrafter"/>
</dbReference>
<dbReference type="InterPro" id="IPR017871">
    <property type="entry name" value="ABC_transporter-like_CS"/>
</dbReference>
<dbReference type="InterPro" id="IPR050095">
    <property type="entry name" value="ECF_ABC_transporter_ATP-bd"/>
</dbReference>
<evidence type="ECO:0000313" key="12">
    <source>
        <dbReference type="Proteomes" id="UP000245362"/>
    </source>
</evidence>
<dbReference type="InterPro" id="IPR027417">
    <property type="entry name" value="P-loop_NTPase"/>
</dbReference>
<dbReference type="Pfam" id="PF00005">
    <property type="entry name" value="ABC_tran"/>
    <property type="match status" value="1"/>
</dbReference>
<dbReference type="GO" id="GO:0005524">
    <property type="term" value="F:ATP binding"/>
    <property type="evidence" value="ECO:0007669"/>
    <property type="project" value="UniProtKB-UniRule"/>
</dbReference>
<evidence type="ECO:0000256" key="9">
    <source>
        <dbReference type="RuleBase" id="RU364103"/>
    </source>
</evidence>
<evidence type="ECO:0000313" key="11">
    <source>
        <dbReference type="EMBL" id="PWI32241.1"/>
    </source>
</evidence>
<evidence type="ECO:0000256" key="2">
    <source>
        <dbReference type="ARBA" id="ARBA00005417"/>
    </source>
</evidence>
<dbReference type="InterPro" id="IPR015856">
    <property type="entry name" value="ABC_transpr_CbiO/EcfA_su"/>
</dbReference>
<dbReference type="OrthoDB" id="501320at2"/>
<feature type="domain" description="ABC transporter" evidence="10">
    <location>
        <begin position="3"/>
        <end position="238"/>
    </location>
</feature>